<keyword evidence="2" id="KW-0489">Methyltransferase</keyword>
<dbReference type="SUPFAM" id="SSF53335">
    <property type="entry name" value="S-adenosyl-L-methionine-dependent methyltransferases"/>
    <property type="match status" value="1"/>
</dbReference>
<dbReference type="Proteomes" id="UP000001479">
    <property type="component" value="Chromosome"/>
</dbReference>
<dbReference type="Pfam" id="PF05050">
    <property type="entry name" value="Methyltransf_21"/>
    <property type="match status" value="1"/>
</dbReference>
<gene>
    <name evidence="2" type="ordered locus">M164_0992</name>
</gene>
<name>C4KG85_SACI6</name>
<dbReference type="NCBIfam" id="TIGR01444">
    <property type="entry name" value="fkbM_fam"/>
    <property type="match status" value="1"/>
</dbReference>
<protein>
    <submittedName>
        <fullName evidence="2">Methyltransferase FkbM family</fullName>
    </submittedName>
</protein>
<dbReference type="InterPro" id="IPR052514">
    <property type="entry name" value="SAM-dependent_MTase"/>
</dbReference>
<dbReference type="HOGENOM" id="CLU_063181_0_0_2"/>
<evidence type="ECO:0000313" key="3">
    <source>
        <dbReference type="Proteomes" id="UP000001479"/>
    </source>
</evidence>
<dbReference type="EMBL" id="CP001402">
    <property type="protein sequence ID" value="ACR41599.1"/>
    <property type="molecule type" value="Genomic_DNA"/>
</dbReference>
<dbReference type="Gene3D" id="3.40.50.150">
    <property type="entry name" value="Vaccinia Virus protein VP39"/>
    <property type="match status" value="1"/>
</dbReference>
<dbReference type="KEGG" id="sid:M164_0992"/>
<dbReference type="PANTHER" id="PTHR34203:SF15">
    <property type="entry name" value="SLL1173 PROTEIN"/>
    <property type="match status" value="1"/>
</dbReference>
<dbReference type="GO" id="GO:0008168">
    <property type="term" value="F:methyltransferase activity"/>
    <property type="evidence" value="ECO:0007669"/>
    <property type="project" value="UniProtKB-KW"/>
</dbReference>
<evidence type="ECO:0000259" key="1">
    <source>
        <dbReference type="Pfam" id="PF05050"/>
    </source>
</evidence>
<accession>C4KG85</accession>
<proteinExistence type="predicted"/>
<evidence type="ECO:0000313" key="2">
    <source>
        <dbReference type="EMBL" id="ACR41599.1"/>
    </source>
</evidence>
<dbReference type="InterPro" id="IPR029063">
    <property type="entry name" value="SAM-dependent_MTases_sf"/>
</dbReference>
<dbReference type="AlphaFoldDB" id="C4KG85"/>
<dbReference type="PANTHER" id="PTHR34203">
    <property type="entry name" value="METHYLTRANSFERASE, FKBM FAMILY PROTEIN"/>
    <property type="match status" value="1"/>
</dbReference>
<dbReference type="InterPro" id="IPR006342">
    <property type="entry name" value="FkbM_mtfrase"/>
</dbReference>
<reference evidence="2 3" key="1">
    <citation type="journal article" date="2009" name="Proc. Natl. Acad. Sci. U.S.A.">
        <title>Biogeography of the Sulfolobus islandicus pan-genome.</title>
        <authorList>
            <person name="Reno M.L."/>
            <person name="Held N.L."/>
            <person name="Fields C.J."/>
            <person name="Burke P.V."/>
            <person name="Whitaker R.J."/>
        </authorList>
    </citation>
    <scope>NUCLEOTIDE SEQUENCE [LARGE SCALE GENOMIC DNA]</scope>
    <source>
        <strain evidence="3">M.16.4 / Kamchatka #3</strain>
    </source>
</reference>
<keyword evidence="2" id="KW-0808">Transferase</keyword>
<organism evidence="2 3">
    <name type="scientific">Saccharolobus islandicus (strain M.16.4 / Kamchatka #3)</name>
    <name type="common">Sulfolobus islandicus</name>
    <dbReference type="NCBI Taxonomy" id="426118"/>
    <lineage>
        <taxon>Archaea</taxon>
        <taxon>Thermoproteota</taxon>
        <taxon>Thermoprotei</taxon>
        <taxon>Sulfolobales</taxon>
        <taxon>Sulfolobaceae</taxon>
        <taxon>Saccharolobus</taxon>
    </lineage>
</organism>
<feature type="domain" description="Methyltransferase FkbM" evidence="1">
    <location>
        <begin position="145"/>
        <end position="288"/>
    </location>
</feature>
<dbReference type="GO" id="GO:0032259">
    <property type="term" value="P:methylation"/>
    <property type="evidence" value="ECO:0007669"/>
    <property type="project" value="UniProtKB-KW"/>
</dbReference>
<sequence>MLLDIIKLILSQRKCIDNWLSVLFQLIKIRYFHGYNEILLKKKNNYIRVRAFGGAYYYFLKACKEGKIKSFNIYQDEIEINGKIAKIDKRDLVDDYIFALLYNWEIKEGYFEKNGIKLTRIPFTVIEIFENKDYETEVKGREVVDIGANIRDSSIYFAVNGAKKVVAIEPLPSVYSELLKNIELNNLQNTIIPINAAVSSKEGEMEVPCNYEIGSSAFYSTLLAGGNNKGKLCKVPKITLKKILNEYITDPYILKMDCEGCEFDLILNEYSSVSTFENIILEYHSNITKIPLSSILNKLSNDYECKVVGSKKLGKMYCKRRRQ</sequence>